<evidence type="ECO:0000256" key="3">
    <source>
        <dbReference type="ARBA" id="ARBA00023125"/>
    </source>
</evidence>
<evidence type="ECO:0000256" key="2">
    <source>
        <dbReference type="ARBA" id="ARBA00022747"/>
    </source>
</evidence>
<dbReference type="Proteomes" id="UP000046187">
    <property type="component" value="Unassembled WGS sequence"/>
</dbReference>
<feature type="domain" description="Type I restriction modification DNA specificity" evidence="4">
    <location>
        <begin position="16"/>
        <end position="158"/>
    </location>
</feature>
<dbReference type="EMBL" id="CXOI01000035">
    <property type="protein sequence ID" value="CTP87993.1"/>
    <property type="molecule type" value="Genomic_DNA"/>
</dbReference>
<evidence type="ECO:0000313" key="5">
    <source>
        <dbReference type="EMBL" id="CTP87993.1"/>
    </source>
</evidence>
<dbReference type="CDD" id="cd17267">
    <property type="entry name" value="RMtype1_S_EcoAO83I-TRD1-CR1_like"/>
    <property type="match status" value="1"/>
</dbReference>
<evidence type="ECO:0000259" key="4">
    <source>
        <dbReference type="Pfam" id="PF01420"/>
    </source>
</evidence>
<dbReference type="InterPro" id="IPR052021">
    <property type="entry name" value="Type-I_RS_S_subunit"/>
</dbReference>
<protein>
    <submittedName>
        <fullName evidence="5">Restriction modification system DNA specificity subunit</fullName>
    </submittedName>
</protein>
<dbReference type="InterPro" id="IPR000055">
    <property type="entry name" value="Restrct_endonuc_typeI_TRD"/>
</dbReference>
<sequence length="364" mass="40459">MEVKPGYKLTDVGVIPEDWEVKTLSVIAPLQRGFDLPARNISEGSYPIVYSNGVDGSHSVAMVKGPGVVTGRSGTLGKVHFIECDYWPHNTSLWVARFNGNHPKFIYYLYDFLGFERFASGSGVPTLNRNDAHGYRIALPQCYDEQQAIAASISNIDALLDGLGRLVAKKRAIKQAAMQQLLTGQTRLPGFSDEWQVKQLGDALVIRHGKSQKDVEVNGGSYPILATGGQIGLACQPIYEKPSVLIGRKGTINQPQYMDRPFWSVDTLFYSEMKNSSVAKFFYYRFCLIEWMQYNEASGVPSLNARTIEGIEFACPDAKEQTAIAEVLSAMDAEITALETRRIKTRALKQAMMQELLTGRTRLV</sequence>
<dbReference type="RefSeq" id="WP_064521513.1">
    <property type="nucleotide sequence ID" value="NZ_CXOI01000035.1"/>
</dbReference>
<gene>
    <name evidence="5" type="ORF">XTALMG727_2222</name>
</gene>
<dbReference type="Gene3D" id="3.90.220.20">
    <property type="entry name" value="DNA methylase specificity domains"/>
    <property type="match status" value="2"/>
</dbReference>
<dbReference type="GO" id="GO:0009307">
    <property type="term" value="P:DNA restriction-modification system"/>
    <property type="evidence" value="ECO:0007669"/>
    <property type="project" value="UniProtKB-KW"/>
</dbReference>
<dbReference type="AlphaFoldDB" id="A0A0K2ZQY1"/>
<dbReference type="Gene3D" id="1.10.287.1120">
    <property type="entry name" value="Bipartite methylase S protein"/>
    <property type="match status" value="2"/>
</dbReference>
<keyword evidence="3" id="KW-0238">DNA-binding</keyword>
<dbReference type="Pfam" id="PF01420">
    <property type="entry name" value="Methylase_S"/>
    <property type="match status" value="2"/>
</dbReference>
<dbReference type="PANTHER" id="PTHR30408:SF12">
    <property type="entry name" value="TYPE I RESTRICTION ENZYME MJAVIII SPECIFICITY SUBUNIT"/>
    <property type="match status" value="1"/>
</dbReference>
<feature type="domain" description="Type I restriction modification DNA specificity" evidence="4">
    <location>
        <begin position="193"/>
        <end position="343"/>
    </location>
</feature>
<dbReference type="SUPFAM" id="SSF116734">
    <property type="entry name" value="DNA methylase specificity domain"/>
    <property type="match status" value="2"/>
</dbReference>
<keyword evidence="2" id="KW-0680">Restriction system</keyword>
<dbReference type="GO" id="GO:0003677">
    <property type="term" value="F:DNA binding"/>
    <property type="evidence" value="ECO:0007669"/>
    <property type="project" value="UniProtKB-KW"/>
</dbReference>
<organism evidence="5 6">
    <name type="scientific">Xanthomonas graminis pv. arrhenatheri LMG 727</name>
    <dbReference type="NCBI Taxonomy" id="1195923"/>
    <lineage>
        <taxon>Bacteria</taxon>
        <taxon>Pseudomonadati</taxon>
        <taxon>Pseudomonadota</taxon>
        <taxon>Gammaproteobacteria</taxon>
        <taxon>Lysobacterales</taxon>
        <taxon>Lysobacteraceae</taxon>
        <taxon>Xanthomonas</taxon>
        <taxon>Xanthomonas translucens group</taxon>
        <taxon>Xanthomonas graminis</taxon>
    </lineage>
</organism>
<dbReference type="PANTHER" id="PTHR30408">
    <property type="entry name" value="TYPE-1 RESTRICTION ENZYME ECOKI SPECIFICITY PROTEIN"/>
    <property type="match status" value="1"/>
</dbReference>
<dbReference type="REBASE" id="163901">
    <property type="entry name" value="S.Xsp727ORF2221P"/>
</dbReference>
<keyword evidence="6" id="KW-1185">Reference proteome</keyword>
<proteinExistence type="inferred from homology"/>
<accession>A0A0K2ZQY1</accession>
<dbReference type="CDD" id="cd17288">
    <property type="entry name" value="RMtype1_S_LlaAI06ORF1089P_TRD1-CR1_like"/>
    <property type="match status" value="1"/>
</dbReference>
<evidence type="ECO:0000313" key="6">
    <source>
        <dbReference type="Proteomes" id="UP000046187"/>
    </source>
</evidence>
<reference evidence="6" key="1">
    <citation type="submission" date="2015-07" db="EMBL/GenBank/DDBJ databases">
        <authorList>
            <person name="Wibberg D."/>
        </authorList>
    </citation>
    <scope>NUCLEOTIDE SEQUENCE [LARGE SCALE GENOMIC DNA]</scope>
</reference>
<name>A0A0K2ZQY1_9XANT</name>
<comment type="similarity">
    <text evidence="1">Belongs to the type-I restriction system S methylase family.</text>
</comment>
<dbReference type="InterPro" id="IPR044946">
    <property type="entry name" value="Restrct_endonuc_typeI_TRD_sf"/>
</dbReference>
<evidence type="ECO:0000256" key="1">
    <source>
        <dbReference type="ARBA" id="ARBA00010923"/>
    </source>
</evidence>